<keyword evidence="2" id="KW-1185">Reference proteome</keyword>
<evidence type="ECO:0008006" key="3">
    <source>
        <dbReference type="Google" id="ProtNLM"/>
    </source>
</evidence>
<reference evidence="1 2" key="1">
    <citation type="journal article" date="2020" name="Syst. Appl. Microbiol.">
        <title>Arthrospiribacter ruber gen. nov., sp. nov., a novel bacterium isolated from Arthrospira cultures.</title>
        <authorList>
            <person name="Waleron M."/>
            <person name="Misztak A."/>
            <person name="Waleron M.M."/>
            <person name="Furmaniak M."/>
            <person name="Mrozik A."/>
            <person name="Waleron K."/>
        </authorList>
    </citation>
    <scope>NUCLEOTIDE SEQUENCE [LARGE SCALE GENOMIC DNA]</scope>
    <source>
        <strain evidence="1 2">DPMB0001</strain>
    </source>
</reference>
<dbReference type="RefSeq" id="WP_219294242.1">
    <property type="nucleotide sequence ID" value="NZ_RPHB01000016.1"/>
</dbReference>
<sequence length="223" mass="24842">MDKVLEIRFSGWTATPRMPFVLSGNAVCMPVPSYSLLLGLIGCCLGRLVSGTEVKIGFNYSYDSVGKDLETRQRLEYDGKKVKAHSKGTDAYLREFHVAPKLTLWLDRSDWETYFLNPVGTPSLGRSQDILKIESVGIVEIKSVTEATISGCMVPFSSDLKAGGQLFQLAEAYQESEEVGGGRKAINTRIFMAIPPDNEANMKIQNLYQTQEGDNQSFYLHHF</sequence>
<gene>
    <name evidence="1" type="ORF">EGN73_21915</name>
</gene>
<evidence type="ECO:0000313" key="1">
    <source>
        <dbReference type="EMBL" id="MBW3470440.1"/>
    </source>
</evidence>
<accession>A0A951MIS3</accession>
<dbReference type="EMBL" id="RPHB01000016">
    <property type="protein sequence ID" value="MBW3470440.1"/>
    <property type="molecule type" value="Genomic_DNA"/>
</dbReference>
<proteinExistence type="predicted"/>
<dbReference type="AlphaFoldDB" id="A0A951MIS3"/>
<comment type="caution">
    <text evidence="1">The sequence shown here is derived from an EMBL/GenBank/DDBJ whole genome shotgun (WGS) entry which is preliminary data.</text>
</comment>
<name>A0A951MIS3_9BACT</name>
<evidence type="ECO:0000313" key="2">
    <source>
        <dbReference type="Proteomes" id="UP000727490"/>
    </source>
</evidence>
<dbReference type="Proteomes" id="UP000727490">
    <property type="component" value="Unassembled WGS sequence"/>
</dbReference>
<protein>
    <recommendedName>
        <fullName evidence="3">CRISPR-associated protein Cas5</fullName>
    </recommendedName>
</protein>
<organism evidence="1 2">
    <name type="scientific">Arthrospiribacter ruber</name>
    <dbReference type="NCBI Taxonomy" id="2487934"/>
    <lineage>
        <taxon>Bacteria</taxon>
        <taxon>Pseudomonadati</taxon>
        <taxon>Bacteroidota</taxon>
        <taxon>Cytophagia</taxon>
        <taxon>Cytophagales</taxon>
        <taxon>Cyclobacteriaceae</taxon>
        <taxon>Arthrospiribacter</taxon>
    </lineage>
</organism>